<dbReference type="Pfam" id="PF04278">
    <property type="entry name" value="Tic22"/>
    <property type="match status" value="1"/>
</dbReference>
<keyword evidence="2" id="KW-0150">Chloroplast</keyword>
<sequence>MSNILEQINQLLSPPGFHFINMQTDQDPVTKLLSSLHSCRGIEVNIKGQDDVFIEDFFQNSKRNTVQVNVDEDLKLFSKPTRVPNAFSNQRQSEFPTQQQKAIISKLKNIPVYTVINGYNEIVVASPRVMPPKNSLEWLYDKYYENFLWTKDKGAISLGLFFVNREDAETYMQEVCKKDPKGAETIGLSVKSIGLDKFYELNRTSKPKMQARLVGDLEEIDLLLNEYLTNNSLDLHPKQKYKKHWFQGNPVYLIKVNERINEVNKKKFTLSKYNFDNSFGNYRKILLFSRDDAYRVWNLYRLKNPDLKLPEFPALEVYNLENYLLDLEKSDIELTEQTTFVPPYNSYQYSKSLVEISNNENNISIKEKLEQYINTKAKSLQRFYKGLVWLITSDTLPSEDNAW</sequence>
<dbReference type="AlphaFoldDB" id="A0A222AHR7"/>
<comment type="subcellular location">
    <subcellularLocation>
        <location evidence="1">Plastid</location>
        <location evidence="1">Chloroplast</location>
    </subcellularLocation>
</comment>
<evidence type="ECO:0000313" key="4">
    <source>
        <dbReference type="EMBL" id="ASO75898.1"/>
    </source>
</evidence>
<dbReference type="PANTHER" id="PTHR33926">
    <property type="entry name" value="PROTEIN TIC 22, CHLOROPLASTIC"/>
    <property type="match status" value="1"/>
</dbReference>
<dbReference type="GO" id="GO:0009507">
    <property type="term" value="C:chloroplast"/>
    <property type="evidence" value="ECO:0007669"/>
    <property type="project" value="UniProtKB-SubCell"/>
</dbReference>
<reference evidence="4" key="1">
    <citation type="journal article" date="2017" name="Genome Biol. Evol.">
        <title>Evolutionary Dynamics of Cryptophyte Plastid Genomes.</title>
        <authorList>
            <person name="Kim J.I."/>
            <person name="Moore C.E."/>
            <person name="Archibald J.M."/>
            <person name="Bhattacharya D."/>
            <person name="Yi G."/>
            <person name="Yoon H.S."/>
            <person name="Shin W."/>
        </authorList>
    </citation>
    <scope>NUCLEOTIDE SEQUENCE</scope>
    <source>
        <strain evidence="4">CCMP1868</strain>
    </source>
</reference>
<geneLocation type="plastid" evidence="4"/>
<accession>A0A222AHR7</accession>
<keyword evidence="3 4" id="KW-0934">Plastid</keyword>
<dbReference type="InterPro" id="IPR007378">
    <property type="entry name" value="Tic22-like"/>
</dbReference>
<dbReference type="PANTHER" id="PTHR33926:SF4">
    <property type="entry name" value="PROTEIN TIC 22, CHLOROPLASTIC"/>
    <property type="match status" value="1"/>
</dbReference>
<evidence type="ECO:0000256" key="2">
    <source>
        <dbReference type="ARBA" id="ARBA00022528"/>
    </source>
</evidence>
<proteinExistence type="predicted"/>
<evidence type="ECO:0000256" key="3">
    <source>
        <dbReference type="ARBA" id="ARBA00022640"/>
    </source>
</evidence>
<evidence type="ECO:0000256" key="1">
    <source>
        <dbReference type="ARBA" id="ARBA00004229"/>
    </source>
</evidence>
<protein>
    <submittedName>
        <fullName evidence="4">Uncharacterized protein</fullName>
    </submittedName>
</protein>
<dbReference type="Gene3D" id="3.40.1350.100">
    <property type="match status" value="1"/>
</dbReference>
<name>A0A222AHR7_9CRYP</name>
<organism evidence="4">
    <name type="scientific">Storeatula sp. CCMP1868</name>
    <dbReference type="NCBI Taxonomy" id="195070"/>
    <lineage>
        <taxon>Eukaryota</taxon>
        <taxon>Cryptophyceae</taxon>
        <taxon>Pyrenomonadales</taxon>
        <taxon>Pyrenomonadaceae</taxon>
        <taxon>Storeatula</taxon>
    </lineage>
</organism>
<gene>
    <name evidence="4" type="primary">orf403</name>
</gene>
<dbReference type="EMBL" id="KY856940">
    <property type="protein sequence ID" value="ASO75898.1"/>
    <property type="molecule type" value="Genomic_DNA"/>
</dbReference>
<dbReference type="GO" id="GO:0015031">
    <property type="term" value="P:protein transport"/>
    <property type="evidence" value="ECO:0007669"/>
    <property type="project" value="InterPro"/>
</dbReference>